<evidence type="ECO:0000313" key="4">
    <source>
        <dbReference type="EMBL" id="MST68514.1"/>
    </source>
</evidence>
<dbReference type="PANTHER" id="PTHR38030:SF2">
    <property type="entry name" value="PROTOPORPHYRINOGEN IX DEHYDROGENASE [QUINONE]"/>
    <property type="match status" value="1"/>
</dbReference>
<keyword evidence="2" id="KW-1133">Transmembrane helix</keyword>
<comment type="caution">
    <text evidence="4">The sequence shown here is derived from an EMBL/GenBank/DDBJ whole genome shotgun (WGS) entry which is preliminary data.</text>
</comment>
<evidence type="ECO:0000259" key="3">
    <source>
        <dbReference type="Pfam" id="PF12724"/>
    </source>
</evidence>
<dbReference type="EMBL" id="VUNB01000002">
    <property type="protein sequence ID" value="MST68514.1"/>
    <property type="molecule type" value="Genomic_DNA"/>
</dbReference>
<name>A0A6A8M9L8_9FIRM</name>
<feature type="domain" description="Flavodoxin" evidence="3">
    <location>
        <begin position="10"/>
        <end position="88"/>
    </location>
</feature>
<dbReference type="RefSeq" id="WP_154571987.1">
    <property type="nucleotide sequence ID" value="NZ_VUNB01000002.1"/>
</dbReference>
<dbReference type="InterPro" id="IPR052200">
    <property type="entry name" value="Protoporphyrinogen_IX_DH"/>
</dbReference>
<dbReference type="InterPro" id="IPR029039">
    <property type="entry name" value="Flavoprotein-like_sf"/>
</dbReference>
<organism evidence="4">
    <name type="scientific">Baileyella intestinalis</name>
    <dbReference type="NCBI Taxonomy" id="2606709"/>
    <lineage>
        <taxon>Bacteria</taxon>
        <taxon>Bacillati</taxon>
        <taxon>Bacillota</taxon>
        <taxon>Clostridia</taxon>
        <taxon>Peptostreptococcales</taxon>
        <taxon>Anaerovoracaceae</taxon>
        <taxon>Baileyella</taxon>
    </lineage>
</organism>
<evidence type="ECO:0000256" key="2">
    <source>
        <dbReference type="SAM" id="Phobius"/>
    </source>
</evidence>
<reference evidence="4" key="1">
    <citation type="submission" date="2019-09" db="EMBL/GenBank/DDBJ databases">
        <title>In-depth cultivation of the pig gut microbiome towards novel bacterial diversity and tailored functional studies.</title>
        <authorList>
            <person name="Wylensek D."/>
            <person name="Hitch T.C.A."/>
            <person name="Clavel T."/>
        </authorList>
    </citation>
    <scope>NUCLEOTIDE SEQUENCE</scope>
    <source>
        <strain evidence="4">RF-744-FAT-WT-3</strain>
    </source>
</reference>
<dbReference type="AlphaFoldDB" id="A0A6A8M9L8"/>
<dbReference type="PANTHER" id="PTHR38030">
    <property type="entry name" value="PROTOPORPHYRINOGEN IX DEHYDROGENASE [MENAQUINONE]"/>
    <property type="match status" value="1"/>
</dbReference>
<accession>A0A6A8M9L8</accession>
<feature type="compositionally biased region" description="Basic and acidic residues" evidence="1">
    <location>
        <begin position="184"/>
        <end position="212"/>
    </location>
</feature>
<feature type="region of interest" description="Disordered" evidence="1">
    <location>
        <begin position="153"/>
        <end position="212"/>
    </location>
</feature>
<dbReference type="SUPFAM" id="SSF52218">
    <property type="entry name" value="Flavoproteins"/>
    <property type="match status" value="1"/>
</dbReference>
<dbReference type="GO" id="GO:0070819">
    <property type="term" value="F:menaquinone-dependent protoporphyrinogen oxidase activity"/>
    <property type="evidence" value="ECO:0007669"/>
    <property type="project" value="TreeGrafter"/>
</dbReference>
<evidence type="ECO:0000256" key="1">
    <source>
        <dbReference type="SAM" id="MobiDB-lite"/>
    </source>
</evidence>
<protein>
    <recommendedName>
        <fullName evidence="3">Flavodoxin domain-containing protein</fullName>
    </recommendedName>
</protein>
<gene>
    <name evidence="4" type="ORF">FYJ66_02765</name>
</gene>
<keyword evidence="2" id="KW-0812">Transmembrane</keyword>
<dbReference type="GO" id="GO:0010181">
    <property type="term" value="F:FMN binding"/>
    <property type="evidence" value="ECO:0007669"/>
    <property type="project" value="TreeGrafter"/>
</dbReference>
<dbReference type="Pfam" id="PF12724">
    <property type="entry name" value="Flavodoxin_5"/>
    <property type="match status" value="1"/>
</dbReference>
<feature type="transmembrane region" description="Helical" evidence="2">
    <location>
        <begin position="216"/>
        <end position="235"/>
    </location>
</feature>
<keyword evidence="2" id="KW-0472">Membrane</keyword>
<dbReference type="GO" id="GO:0006783">
    <property type="term" value="P:heme biosynthetic process"/>
    <property type="evidence" value="ECO:0007669"/>
    <property type="project" value="TreeGrafter"/>
</dbReference>
<sequence>MSKSNIRTAIVYSSRNNGNTRILVDAIAAGNNIDLYNARSCNHIDLSDYDLIGFASGIYYGSIDKAIMRIMEEDLPRGKKVFFVCTSGSGKNSYLEPLMEMAKGRAAGVAGAYCCRGSISVNGRSGKLKHPSAMEIRSAVNFFNEMMDRLESEREQAGAELPGEGRESEGQDRKPASMVTNFGSRKETGMLKEDLKKRRGKPLSDRSRISPEDRRFNQAATVIAGAVIATPLFLLKKVIRKGR</sequence>
<dbReference type="Gene3D" id="3.40.50.360">
    <property type="match status" value="1"/>
</dbReference>
<dbReference type="InterPro" id="IPR026816">
    <property type="entry name" value="Flavodoxin_dom"/>
</dbReference>
<proteinExistence type="predicted"/>
<feature type="compositionally biased region" description="Basic and acidic residues" evidence="1">
    <location>
        <begin position="153"/>
        <end position="175"/>
    </location>
</feature>